<dbReference type="AlphaFoldDB" id="A0A1A8D5R0"/>
<accession>A0A1A8D5R0</accession>
<organism evidence="2">
    <name type="scientific">Nothobranchius kadleci</name>
    <name type="common">African annual killifish</name>
    <dbReference type="NCBI Taxonomy" id="1051664"/>
    <lineage>
        <taxon>Eukaryota</taxon>
        <taxon>Metazoa</taxon>
        <taxon>Chordata</taxon>
        <taxon>Craniata</taxon>
        <taxon>Vertebrata</taxon>
        <taxon>Euteleostomi</taxon>
        <taxon>Actinopterygii</taxon>
        <taxon>Neopterygii</taxon>
        <taxon>Teleostei</taxon>
        <taxon>Neoteleostei</taxon>
        <taxon>Acanthomorphata</taxon>
        <taxon>Ovalentaria</taxon>
        <taxon>Atherinomorphae</taxon>
        <taxon>Cyprinodontiformes</taxon>
        <taxon>Nothobranchiidae</taxon>
        <taxon>Nothobranchius</taxon>
    </lineage>
</organism>
<evidence type="ECO:0000256" key="1">
    <source>
        <dbReference type="SAM" id="MobiDB-lite"/>
    </source>
</evidence>
<reference evidence="2" key="2">
    <citation type="submission" date="2016-06" db="EMBL/GenBank/DDBJ databases">
        <title>The genome of a short-lived fish provides insights into sex chromosome evolution and the genetic control of aging.</title>
        <authorList>
            <person name="Reichwald K."/>
            <person name="Felder M."/>
            <person name="Petzold A."/>
            <person name="Koch P."/>
            <person name="Groth M."/>
            <person name="Platzer M."/>
        </authorList>
    </citation>
    <scope>NUCLEOTIDE SEQUENCE</scope>
    <source>
        <tissue evidence="2">Brain</tissue>
    </source>
</reference>
<evidence type="ECO:0000313" key="2">
    <source>
        <dbReference type="EMBL" id="SBQ28686.1"/>
    </source>
</evidence>
<protein>
    <submittedName>
        <fullName evidence="2">Integrin, alpha 9</fullName>
    </submittedName>
</protein>
<sequence>TRGPAGCLDPLWTSGSPTGWRETELTCSTSLKPRCLTVEGTAPLTGTRHRAPSPETTRASSTPSLLSSPNQ</sequence>
<gene>
    <name evidence="2" type="primary">ITGA9</name>
</gene>
<name>A0A1A8D5R0_NOTKA</name>
<reference evidence="2" key="1">
    <citation type="submission" date="2016-05" db="EMBL/GenBank/DDBJ databases">
        <authorList>
            <person name="Lavstsen T."/>
            <person name="Jespersen J.S."/>
        </authorList>
    </citation>
    <scope>NUCLEOTIDE SEQUENCE</scope>
    <source>
        <tissue evidence="2">Brain</tissue>
    </source>
</reference>
<feature type="non-terminal residue" evidence="2">
    <location>
        <position position="1"/>
    </location>
</feature>
<dbReference type="GO" id="GO:0007229">
    <property type="term" value="P:integrin-mediated signaling pathway"/>
    <property type="evidence" value="ECO:0007669"/>
    <property type="project" value="UniProtKB-KW"/>
</dbReference>
<keyword evidence="2" id="KW-0401">Integrin</keyword>
<feature type="non-terminal residue" evidence="2">
    <location>
        <position position="71"/>
    </location>
</feature>
<proteinExistence type="predicted"/>
<feature type="compositionally biased region" description="Polar residues" evidence="1">
    <location>
        <begin position="54"/>
        <end position="71"/>
    </location>
</feature>
<dbReference type="EMBL" id="HAEA01000206">
    <property type="protein sequence ID" value="SBQ28686.1"/>
    <property type="molecule type" value="Transcribed_RNA"/>
</dbReference>
<feature type="region of interest" description="Disordered" evidence="1">
    <location>
        <begin position="38"/>
        <end position="71"/>
    </location>
</feature>